<protein>
    <submittedName>
        <fullName evidence="1">Uncharacterized protein</fullName>
    </submittedName>
</protein>
<reference evidence="1 2" key="1">
    <citation type="submission" date="2017-06" db="EMBL/GenBank/DDBJ databases">
        <title>Genome sequencing of Fusobacterium nucleatum subsp. polymorphum KCOM 1232 (=ChDC F37).</title>
        <authorList>
            <person name="Kook J.-K."/>
            <person name="Park S.-N."/>
            <person name="Lim Y.K."/>
            <person name="Roh H."/>
        </authorList>
    </citation>
    <scope>NUCLEOTIDE SEQUENCE [LARGE SCALE GENOMIC DNA]</scope>
    <source>
        <strain evidence="2">KCOM 1232 ( ChDC F37)</strain>
    </source>
</reference>
<organism evidence="1 2">
    <name type="scientific">Fusobacterium nucleatum subsp. polymorphum</name>
    <name type="common">Fusobacterium polymorphum</name>
    <dbReference type="NCBI Taxonomy" id="76857"/>
    <lineage>
        <taxon>Bacteria</taxon>
        <taxon>Fusobacteriati</taxon>
        <taxon>Fusobacteriota</taxon>
        <taxon>Fusobacteriia</taxon>
        <taxon>Fusobacteriales</taxon>
        <taxon>Fusobacteriaceae</taxon>
        <taxon>Fusobacterium</taxon>
    </lineage>
</organism>
<dbReference type="AlphaFoldDB" id="A0A2B7YHN7"/>
<evidence type="ECO:0000313" key="1">
    <source>
        <dbReference type="EMBL" id="PGH20700.1"/>
    </source>
</evidence>
<accession>A0A2B7YHN7</accession>
<dbReference type="EMBL" id="NJGI01000005">
    <property type="protein sequence ID" value="PGH20700.1"/>
    <property type="molecule type" value="Genomic_DNA"/>
</dbReference>
<sequence>MFYKELIRDNIIFLRREAFSGYFYIAFLPEGDIGYNNHEYKVIKDLEDVKSALNEILSQKNKG</sequence>
<proteinExistence type="predicted"/>
<comment type="caution">
    <text evidence="1">The sequence shown here is derived from an EMBL/GenBank/DDBJ whole genome shotgun (WGS) entry which is preliminary data.</text>
</comment>
<name>A0A2B7YHN7_FUSNP</name>
<evidence type="ECO:0000313" key="2">
    <source>
        <dbReference type="Proteomes" id="UP000222862"/>
    </source>
</evidence>
<gene>
    <name evidence="1" type="ORF">RN96_10670</name>
</gene>
<dbReference type="Proteomes" id="UP000222862">
    <property type="component" value="Unassembled WGS sequence"/>
</dbReference>